<evidence type="ECO:0000256" key="1">
    <source>
        <dbReference type="SAM" id="MobiDB-lite"/>
    </source>
</evidence>
<feature type="region of interest" description="Disordered" evidence="1">
    <location>
        <begin position="714"/>
        <end position="761"/>
    </location>
</feature>
<dbReference type="InterPro" id="IPR013783">
    <property type="entry name" value="Ig-like_fold"/>
</dbReference>
<dbReference type="InterPro" id="IPR032179">
    <property type="entry name" value="Cry22Aa_Ig-like"/>
</dbReference>
<proteinExistence type="predicted"/>
<dbReference type="Pfam" id="PF16403">
    <property type="entry name" value="Bact_surface_Ig-like"/>
    <property type="match status" value="1"/>
</dbReference>
<dbReference type="EMBL" id="PFOX01000049">
    <property type="protein sequence ID" value="PIZ85436.1"/>
    <property type="molecule type" value="Genomic_DNA"/>
</dbReference>
<protein>
    <recommendedName>
        <fullName evidence="2">Pesticidal crystal protein Cry22Aa Ig-like domain-containing protein</fullName>
    </recommendedName>
</protein>
<evidence type="ECO:0000313" key="3">
    <source>
        <dbReference type="EMBL" id="PIZ85436.1"/>
    </source>
</evidence>
<reference evidence="4" key="1">
    <citation type="submission" date="2017-09" db="EMBL/GenBank/DDBJ databases">
        <title>Depth-based differentiation of microbial function through sediment-hosted aquifers and enrichment of novel symbionts in the deep terrestrial subsurface.</title>
        <authorList>
            <person name="Probst A.J."/>
            <person name="Ladd B."/>
            <person name="Jarett J.K."/>
            <person name="Geller-Mcgrath D.E."/>
            <person name="Sieber C.M.K."/>
            <person name="Emerson J.B."/>
            <person name="Anantharaman K."/>
            <person name="Thomas B.C."/>
            <person name="Malmstrom R."/>
            <person name="Stieglmeier M."/>
            <person name="Klingl A."/>
            <person name="Woyke T."/>
            <person name="Ryan C.M."/>
            <person name="Banfield J.F."/>
        </authorList>
    </citation>
    <scope>NUCLEOTIDE SEQUENCE [LARGE SCALE GENOMIC DNA]</scope>
</reference>
<feature type="domain" description="Pesticidal crystal protein Cry22Aa Ig-like" evidence="2">
    <location>
        <begin position="628"/>
        <end position="704"/>
    </location>
</feature>
<evidence type="ECO:0000259" key="2">
    <source>
        <dbReference type="Pfam" id="PF16403"/>
    </source>
</evidence>
<dbReference type="Gene3D" id="2.60.40.10">
    <property type="entry name" value="Immunoglobulins"/>
    <property type="match status" value="1"/>
</dbReference>
<gene>
    <name evidence="3" type="ORF">COX94_02655</name>
</gene>
<evidence type="ECO:0000313" key="4">
    <source>
        <dbReference type="Proteomes" id="UP000229132"/>
    </source>
</evidence>
<dbReference type="Proteomes" id="UP000229132">
    <property type="component" value="Unassembled WGS sequence"/>
</dbReference>
<sequence length="761" mass="77274">MTIQANGNVGIGTTSPGSKLTVSGGSITGVQGDGVGTAFALTPANSSGSFSLYYGDGNTQVIRLDSALNANSWLNSGGNVGIGTTAPGTKLSISQSADAQGIKIYGYDDMSANYGEMRVDSGGNTEILASAGLSLELSAGDYIRHNTRTTFQAGTNIVFDDIGFAFGSDADMYMKYVSASDILNIFDTGAGTGITLNNLGNVGIGETAPGGKLSVLGGMAVGSTTAYSQAAVTSGNLIIQGNVGIGTTNPSTKLDFGTSVPNVGQIISIYNTGNVKSGIGMDSVNAGMRIYSPISQQIQLGSISTADGVTFAPAVTVDLNNGNVGIGTTGPGELLSLGTAGTTAGVLSFAGVTSGKIIIQTAADAGTWTMTLPTAVGGAGQQLTDVAGDGVTSWAAAGSSRELKDIVETVINPNEALTQILSTPIYKFNYKKGKGTGDTQTEYVGVMADEAPWAMHYNRTIINPVNTLGYMVLGIQATNKKITDLTTIVTNNLATQITVNDTLLASIQELNLKINDISGIQIGTPVTSLGQYASMFFSDVLYSVQQSTAYMKALVVDTLTIGSPSKPTGITVYDKNGQAGCLEVEDVNTGAVNIKPGSCDSQASSSTSTSTNSGGSSQSSGDTIAPVITLNGEATMNLAIGDSYNEESATAVDLPASLEGDVDGDVAVIISGEVDTSIDGTYIITYSATDTAGNTATTERIVIVGTGTAPVVEEVAPDSISSPQVAEEPSAEEIPADPAPALDPAPAEETPADQPPSEPAV</sequence>
<name>A0A2J0ML02_9BACT</name>
<organism evidence="3 4">
    <name type="scientific">Candidatus Nomurabacteria bacterium CG_4_10_14_0_2_um_filter_33_9</name>
    <dbReference type="NCBI Taxonomy" id="1974728"/>
    <lineage>
        <taxon>Bacteria</taxon>
        <taxon>Candidatus Nomuraibacteriota</taxon>
    </lineage>
</organism>
<feature type="compositionally biased region" description="Low complexity" evidence="1">
    <location>
        <begin position="598"/>
        <end position="623"/>
    </location>
</feature>
<feature type="region of interest" description="Disordered" evidence="1">
    <location>
        <begin position="598"/>
        <end position="624"/>
    </location>
</feature>
<comment type="caution">
    <text evidence="3">The sequence shown here is derived from an EMBL/GenBank/DDBJ whole genome shotgun (WGS) entry which is preliminary data.</text>
</comment>
<accession>A0A2J0ML02</accession>
<dbReference type="AlphaFoldDB" id="A0A2J0ML02"/>